<comment type="caution">
    <text evidence="2">The sequence shown here is derived from an EMBL/GenBank/DDBJ whole genome shotgun (WGS) entry which is preliminary data.</text>
</comment>
<dbReference type="Proteomes" id="UP000036176">
    <property type="component" value="Unassembled WGS sequence"/>
</dbReference>
<dbReference type="OrthoDB" id="4762505at2"/>
<evidence type="ECO:0000313" key="3">
    <source>
        <dbReference type="Proteomes" id="UP000036176"/>
    </source>
</evidence>
<name>A0A0J6YM46_MYCCU</name>
<protein>
    <submittedName>
        <fullName evidence="2">Uncharacterized protein</fullName>
    </submittedName>
</protein>
<accession>A0A0J6YM46</accession>
<evidence type="ECO:0000313" key="2">
    <source>
        <dbReference type="EMBL" id="KMO73831.1"/>
    </source>
</evidence>
<keyword evidence="1" id="KW-0732">Signal</keyword>
<reference evidence="2 3" key="1">
    <citation type="journal article" date="2015" name="Genome Biol. Evol.">
        <title>Characterization of Three Mycobacterium spp. with Potential Use in Bioremediation by Genome Sequencing and Comparative Genomics.</title>
        <authorList>
            <person name="Das S."/>
            <person name="Pettersson B.M."/>
            <person name="Behra P.R."/>
            <person name="Ramesh M."/>
            <person name="Dasgupta S."/>
            <person name="Bhattacharya A."/>
            <person name="Kirsebom L.A."/>
        </authorList>
    </citation>
    <scope>NUCLEOTIDE SEQUENCE [LARGE SCALE GENOMIC DNA]</scope>
    <source>
        <strain evidence="2 3">DSM 44219</strain>
    </source>
</reference>
<feature type="signal peptide" evidence="1">
    <location>
        <begin position="1"/>
        <end position="24"/>
    </location>
</feature>
<dbReference type="RefSeq" id="WP_048419820.1">
    <property type="nucleotide sequence ID" value="NZ_JYNX01000058.1"/>
</dbReference>
<keyword evidence="3" id="KW-1185">Reference proteome</keyword>
<dbReference type="EMBL" id="JYNX01000058">
    <property type="protein sequence ID" value="KMO73831.1"/>
    <property type="molecule type" value="Genomic_DNA"/>
</dbReference>
<proteinExistence type="predicted"/>
<feature type="chain" id="PRO_5005285265" evidence="1">
    <location>
        <begin position="25"/>
        <end position="102"/>
    </location>
</feature>
<dbReference type="PATRIC" id="fig|1800.3.peg.3912"/>
<evidence type="ECO:0000256" key="1">
    <source>
        <dbReference type="SAM" id="SignalP"/>
    </source>
</evidence>
<organism evidence="2 3">
    <name type="scientific">Mycolicibacterium chubuense</name>
    <name type="common">Mycobacterium chubuense</name>
    <dbReference type="NCBI Taxonomy" id="1800"/>
    <lineage>
        <taxon>Bacteria</taxon>
        <taxon>Bacillati</taxon>
        <taxon>Actinomycetota</taxon>
        <taxon>Actinomycetes</taxon>
        <taxon>Mycobacteriales</taxon>
        <taxon>Mycobacteriaceae</taxon>
        <taxon>Mycolicibacterium</taxon>
    </lineage>
</organism>
<dbReference type="AlphaFoldDB" id="A0A0J6YM46"/>
<sequence precursor="true">MKTFVAAGLLPFGALAAFAVPAYAAPSADTGGNAVATINQLKASGADVRINRIGSGPLDECEVTNVNSFSRPAQIIPIDDDDINVFTTFPKPKVTVTLNCTR</sequence>
<gene>
    <name evidence="2" type="ORF">MCHUDSM44219_03883</name>
</gene>